<proteinExistence type="predicted"/>
<protein>
    <submittedName>
        <fullName evidence="2">Putative resolvase</fullName>
    </submittedName>
</protein>
<evidence type="ECO:0000313" key="2">
    <source>
        <dbReference type="EMBL" id="MBB5997362.1"/>
    </source>
</evidence>
<name>A0A841E3S4_9ACTN</name>
<dbReference type="AlphaFoldDB" id="A0A841E3S4"/>
<dbReference type="Gene3D" id="1.10.287.2170">
    <property type="match status" value="1"/>
</dbReference>
<dbReference type="GO" id="GO:0000150">
    <property type="term" value="F:DNA strand exchange activity"/>
    <property type="evidence" value="ECO:0007669"/>
    <property type="project" value="InterPro"/>
</dbReference>
<dbReference type="SMART" id="SM00857">
    <property type="entry name" value="Resolvase"/>
    <property type="match status" value="1"/>
</dbReference>
<evidence type="ECO:0000313" key="3">
    <source>
        <dbReference type="Proteomes" id="UP000578077"/>
    </source>
</evidence>
<dbReference type="NCBIfam" id="NF033518">
    <property type="entry name" value="transpos_IS607"/>
    <property type="match status" value="1"/>
</dbReference>
<dbReference type="Pfam" id="PF00239">
    <property type="entry name" value="Resolvase"/>
    <property type="match status" value="1"/>
</dbReference>
<dbReference type="InterPro" id="IPR036162">
    <property type="entry name" value="Resolvase-like_N_sf"/>
</dbReference>
<dbReference type="PANTHER" id="PTHR36172:SF1">
    <property type="entry name" value="RESOLVASE-RELATED"/>
    <property type="match status" value="1"/>
</dbReference>
<sequence length="192" mass="20628">MKLTEWARTQGVSYRSALNWFHAGTLPVPARQLATGTILVEEPVATGGRTAAYCRVSSTDRKPDLERQAGRVAAECGRRGITLDATVTETGSALDGNRPKLHALLRDASVATIVVEHRDRLARFGTEHVESALAASGRSLVVLDDAEVEDDLVGDMTQVLTSMCARLYGRRSARRRAQAAVDAARTGTESPA</sequence>
<dbReference type="PROSITE" id="PS51736">
    <property type="entry name" value="RECOMBINASES_3"/>
    <property type="match status" value="1"/>
</dbReference>
<accession>A0A841E3S4</accession>
<dbReference type="RefSeq" id="WP_184633646.1">
    <property type="nucleotide sequence ID" value="NZ_BAABKT010000004.1"/>
</dbReference>
<reference evidence="2 3" key="1">
    <citation type="submission" date="2020-08" db="EMBL/GenBank/DDBJ databases">
        <title>Sequencing the genomes of 1000 actinobacteria strains.</title>
        <authorList>
            <person name="Klenk H.-P."/>
        </authorList>
    </citation>
    <scope>NUCLEOTIDE SEQUENCE [LARGE SCALE GENOMIC DNA]</scope>
    <source>
        <strain evidence="2 3">DSM 44593</strain>
    </source>
</reference>
<dbReference type="Proteomes" id="UP000578077">
    <property type="component" value="Unassembled WGS sequence"/>
</dbReference>
<feature type="domain" description="Resolvase/invertase-type recombinase catalytic" evidence="1">
    <location>
        <begin position="49"/>
        <end position="187"/>
    </location>
</feature>
<evidence type="ECO:0000259" key="1">
    <source>
        <dbReference type="PROSITE" id="PS51736"/>
    </source>
</evidence>
<dbReference type="EMBL" id="JACHLY010000001">
    <property type="protein sequence ID" value="MBB5997362.1"/>
    <property type="molecule type" value="Genomic_DNA"/>
</dbReference>
<gene>
    <name evidence="2" type="ORF">HNR25_001113</name>
</gene>
<dbReference type="SUPFAM" id="SSF53041">
    <property type="entry name" value="Resolvase-like"/>
    <property type="match status" value="1"/>
</dbReference>
<dbReference type="GO" id="GO:0003677">
    <property type="term" value="F:DNA binding"/>
    <property type="evidence" value="ECO:0007669"/>
    <property type="project" value="InterPro"/>
</dbReference>
<keyword evidence="3" id="KW-1185">Reference proteome</keyword>
<dbReference type="InterPro" id="IPR048046">
    <property type="entry name" value="Transpos_IS607"/>
</dbReference>
<dbReference type="PANTHER" id="PTHR36172">
    <property type="match status" value="1"/>
</dbReference>
<dbReference type="InterPro" id="IPR006119">
    <property type="entry name" value="Resolv_N"/>
</dbReference>
<dbReference type="Gene3D" id="3.40.50.1390">
    <property type="entry name" value="Resolvase, N-terminal catalytic domain"/>
    <property type="match status" value="1"/>
</dbReference>
<comment type="caution">
    <text evidence="2">The sequence shown here is derived from an EMBL/GenBank/DDBJ whole genome shotgun (WGS) entry which is preliminary data.</text>
</comment>
<organism evidence="2 3">
    <name type="scientific">Streptomonospora salina</name>
    <dbReference type="NCBI Taxonomy" id="104205"/>
    <lineage>
        <taxon>Bacteria</taxon>
        <taxon>Bacillati</taxon>
        <taxon>Actinomycetota</taxon>
        <taxon>Actinomycetes</taxon>
        <taxon>Streptosporangiales</taxon>
        <taxon>Nocardiopsidaceae</taxon>
        <taxon>Streptomonospora</taxon>
    </lineage>
</organism>
<dbReference type="InterPro" id="IPR051491">
    <property type="entry name" value="Recombinase/Transposase-rel"/>
</dbReference>